<organism evidence="4">
    <name type="scientific">Candidatus Kentrum sp. FW</name>
    <dbReference type="NCBI Taxonomy" id="2126338"/>
    <lineage>
        <taxon>Bacteria</taxon>
        <taxon>Pseudomonadati</taxon>
        <taxon>Pseudomonadota</taxon>
        <taxon>Gammaproteobacteria</taxon>
        <taxon>Candidatus Kentrum</taxon>
    </lineage>
</organism>
<comment type="similarity">
    <text evidence="1">Belongs to the SfsA family.</text>
</comment>
<dbReference type="InterPro" id="IPR005224">
    <property type="entry name" value="SfsA"/>
</dbReference>
<evidence type="ECO:0000313" key="4">
    <source>
        <dbReference type="EMBL" id="VFJ73284.1"/>
    </source>
</evidence>
<accession>A0A450TWC0</accession>
<proteinExistence type="inferred from homology"/>
<dbReference type="InterPro" id="IPR041465">
    <property type="entry name" value="SfsA_N"/>
</dbReference>
<dbReference type="InterPro" id="IPR040452">
    <property type="entry name" value="SfsA_C"/>
</dbReference>
<dbReference type="AlphaFoldDB" id="A0A450TWC0"/>
<protein>
    <recommendedName>
        <fullName evidence="1">Sugar fermentation stimulation protein homolog</fullName>
    </recommendedName>
</protein>
<dbReference type="PANTHER" id="PTHR30545:SF2">
    <property type="entry name" value="SUGAR FERMENTATION STIMULATION PROTEIN A"/>
    <property type="match status" value="1"/>
</dbReference>
<dbReference type="Pfam" id="PF03749">
    <property type="entry name" value="SfsA"/>
    <property type="match status" value="1"/>
</dbReference>
<dbReference type="GO" id="GO:0003677">
    <property type="term" value="F:DNA binding"/>
    <property type="evidence" value="ECO:0007669"/>
    <property type="project" value="InterPro"/>
</dbReference>
<reference evidence="4" key="1">
    <citation type="submission" date="2019-02" db="EMBL/GenBank/DDBJ databases">
        <authorList>
            <person name="Gruber-Vodicka R. H."/>
            <person name="Seah K. B. B."/>
        </authorList>
    </citation>
    <scope>NUCLEOTIDE SEQUENCE</scope>
    <source>
        <strain evidence="4">BECK_BZ131</strain>
    </source>
</reference>
<dbReference type="Pfam" id="PF17746">
    <property type="entry name" value="SfsA_N"/>
    <property type="match status" value="1"/>
</dbReference>
<feature type="domain" description="Sugar fermentation stimulation protein C-terminal" evidence="2">
    <location>
        <begin position="107"/>
        <end position="247"/>
    </location>
</feature>
<dbReference type="Gene3D" id="3.40.1350.60">
    <property type="match status" value="1"/>
</dbReference>
<dbReference type="Gene3D" id="2.40.50.580">
    <property type="match status" value="1"/>
</dbReference>
<dbReference type="EMBL" id="CAADFE010000048">
    <property type="protein sequence ID" value="VFJ73284.1"/>
    <property type="molecule type" value="Genomic_DNA"/>
</dbReference>
<dbReference type="NCBIfam" id="TIGR00230">
    <property type="entry name" value="sfsA"/>
    <property type="match status" value="1"/>
</dbReference>
<evidence type="ECO:0000259" key="3">
    <source>
        <dbReference type="Pfam" id="PF17746"/>
    </source>
</evidence>
<name>A0A450TWC0_9GAMM</name>
<dbReference type="FunFam" id="2.40.50.580:FF:000001">
    <property type="entry name" value="Sugar fermentation stimulation protein A"/>
    <property type="match status" value="1"/>
</dbReference>
<gene>
    <name evidence="1" type="primary">sfsA</name>
    <name evidence="4" type="ORF">BECKFW1821C_GA0114237_10481</name>
</gene>
<dbReference type="CDD" id="cd22359">
    <property type="entry name" value="SfsA-like_bacterial"/>
    <property type="match status" value="1"/>
</dbReference>
<sequence length="260" mass="28514">MGPKGSLSFRCLAGPNRRNTISSMEFPSPLISGHLVRRYKRFLADCVLADGTPITAHCPNTGAMLGCAEPGARVWLSHAENPKRKYKFTWEIVETSPETLVGINTARANHLVVEAILAGKIPALQGYGRIQREVRFGREGSRVDILLEPHDGARPCYIEVKSVTAARPDGVAIFPDAVTTRGTRHLRELSYMVENHSRGVVFFCVQRSDVHEVRPADAIDPDYGQTLRAALANGVESMAWRVDISSQGIELTDALPVVCP</sequence>
<feature type="domain" description="SfsA N-terminal OB" evidence="3">
    <location>
        <begin position="36"/>
        <end position="103"/>
    </location>
</feature>
<dbReference type="PANTHER" id="PTHR30545">
    <property type="entry name" value="SUGAR FERMENTATION STIMULATION PROTEIN A"/>
    <property type="match status" value="1"/>
</dbReference>
<evidence type="ECO:0000259" key="2">
    <source>
        <dbReference type="Pfam" id="PF03749"/>
    </source>
</evidence>
<dbReference type="HAMAP" id="MF_00095">
    <property type="entry name" value="SfsA"/>
    <property type="match status" value="1"/>
</dbReference>
<evidence type="ECO:0000256" key="1">
    <source>
        <dbReference type="HAMAP-Rule" id="MF_00095"/>
    </source>
</evidence>